<gene>
    <name evidence="1" type="ORF">BDD21_0729</name>
</gene>
<protein>
    <submittedName>
        <fullName evidence="1">Putative photosynthetic complex assembly protein</fullName>
    </submittedName>
</protein>
<keyword evidence="2" id="KW-1185">Reference proteome</keyword>
<dbReference type="NCBIfam" id="TIGR03054">
    <property type="entry name" value="photo_alph_chp1"/>
    <property type="match status" value="1"/>
</dbReference>
<dbReference type="OrthoDB" id="7848123at2"/>
<reference evidence="1 2" key="1">
    <citation type="submission" date="2018-10" db="EMBL/GenBank/DDBJ databases">
        <title>Genomic Encyclopedia of Archaeal and Bacterial Type Strains, Phase II (KMG-II): from individual species to whole genera.</title>
        <authorList>
            <person name="Goeker M."/>
        </authorList>
    </citation>
    <scope>NUCLEOTIDE SEQUENCE [LARGE SCALE GENOMIC DNA]</scope>
    <source>
        <strain evidence="1 2">DSM 235</strain>
    </source>
</reference>
<evidence type="ECO:0000313" key="1">
    <source>
        <dbReference type="EMBL" id="RKT43396.1"/>
    </source>
</evidence>
<name>A0A495V1W4_9GAMM</name>
<dbReference type="InterPro" id="IPR017495">
    <property type="entry name" value="PuhC"/>
</dbReference>
<dbReference type="Proteomes" id="UP000274556">
    <property type="component" value="Unassembled WGS sequence"/>
</dbReference>
<comment type="caution">
    <text evidence="1">The sequence shown here is derived from an EMBL/GenBank/DDBJ whole genome shotgun (WGS) entry which is preliminary data.</text>
</comment>
<dbReference type="AlphaFoldDB" id="A0A495V1W4"/>
<dbReference type="RefSeq" id="WP_120795978.1">
    <property type="nucleotide sequence ID" value="NZ_RBXL01000001.1"/>
</dbReference>
<sequence length="151" mass="16524">MTELHDRPFPRGMLIAVALLIGFTILAVAVARLTGFDPSQAPVSPEVAVRDLSFVEVGQGDLAVYDAESGVLLETLPPGEDGFIRGVLRTLERERRMHGVALNGPYRLSLRENGRFTLEDQTTDFFIDLRAFGPTNEVAVGRFLSAQPSPQ</sequence>
<organism evidence="1 2">
    <name type="scientific">Thiocapsa rosea</name>
    <dbReference type="NCBI Taxonomy" id="69360"/>
    <lineage>
        <taxon>Bacteria</taxon>
        <taxon>Pseudomonadati</taxon>
        <taxon>Pseudomonadota</taxon>
        <taxon>Gammaproteobacteria</taxon>
        <taxon>Chromatiales</taxon>
        <taxon>Chromatiaceae</taxon>
        <taxon>Thiocapsa</taxon>
    </lineage>
</organism>
<evidence type="ECO:0000313" key="2">
    <source>
        <dbReference type="Proteomes" id="UP000274556"/>
    </source>
</evidence>
<accession>A0A495V1W4</accession>
<proteinExistence type="predicted"/>
<dbReference type="EMBL" id="RBXL01000001">
    <property type="protein sequence ID" value="RKT43396.1"/>
    <property type="molecule type" value="Genomic_DNA"/>
</dbReference>